<dbReference type="Proteomes" id="UP001341840">
    <property type="component" value="Unassembled WGS sequence"/>
</dbReference>
<feature type="compositionally biased region" description="Basic and acidic residues" evidence="1">
    <location>
        <begin position="36"/>
        <end position="45"/>
    </location>
</feature>
<gene>
    <name evidence="2" type="ORF">PIB30_006964</name>
</gene>
<feature type="compositionally biased region" description="Basic and acidic residues" evidence="1">
    <location>
        <begin position="1"/>
        <end position="15"/>
    </location>
</feature>
<protein>
    <submittedName>
        <fullName evidence="2">Uncharacterized protein</fullName>
    </submittedName>
</protein>
<feature type="compositionally biased region" description="Polar residues" evidence="1">
    <location>
        <begin position="22"/>
        <end position="34"/>
    </location>
</feature>
<organism evidence="2 3">
    <name type="scientific">Stylosanthes scabra</name>
    <dbReference type="NCBI Taxonomy" id="79078"/>
    <lineage>
        <taxon>Eukaryota</taxon>
        <taxon>Viridiplantae</taxon>
        <taxon>Streptophyta</taxon>
        <taxon>Embryophyta</taxon>
        <taxon>Tracheophyta</taxon>
        <taxon>Spermatophyta</taxon>
        <taxon>Magnoliopsida</taxon>
        <taxon>eudicotyledons</taxon>
        <taxon>Gunneridae</taxon>
        <taxon>Pentapetalae</taxon>
        <taxon>rosids</taxon>
        <taxon>fabids</taxon>
        <taxon>Fabales</taxon>
        <taxon>Fabaceae</taxon>
        <taxon>Papilionoideae</taxon>
        <taxon>50 kb inversion clade</taxon>
        <taxon>dalbergioids sensu lato</taxon>
        <taxon>Dalbergieae</taxon>
        <taxon>Pterocarpus clade</taxon>
        <taxon>Stylosanthes</taxon>
    </lineage>
</organism>
<name>A0ABU6Y4S5_9FABA</name>
<proteinExistence type="predicted"/>
<evidence type="ECO:0000256" key="1">
    <source>
        <dbReference type="SAM" id="MobiDB-lite"/>
    </source>
</evidence>
<accession>A0ABU6Y4S5</accession>
<dbReference type="EMBL" id="JASCZI010241670">
    <property type="protein sequence ID" value="MED6204208.1"/>
    <property type="molecule type" value="Genomic_DNA"/>
</dbReference>
<feature type="region of interest" description="Disordered" evidence="1">
    <location>
        <begin position="123"/>
        <end position="142"/>
    </location>
</feature>
<keyword evidence="3" id="KW-1185">Reference proteome</keyword>
<comment type="caution">
    <text evidence="2">The sequence shown here is derived from an EMBL/GenBank/DDBJ whole genome shotgun (WGS) entry which is preliminary data.</text>
</comment>
<sequence length="163" mass="18541">MQAKAKEFIHHEEVNRVVAATKNLQSTPRGNASTAHPRDTQREQGQRGNPKFSKQKYDHYTPLIASITEYTNKSLTRTSYLEPELYEEGPKMPRTRPCFVIIIKDTDTKHKIIMTSRMLLNKRSEKESSTNSLKSFVNPGTLAENGLKDRKLGILGTSGRPRK</sequence>
<evidence type="ECO:0000313" key="2">
    <source>
        <dbReference type="EMBL" id="MED6204208.1"/>
    </source>
</evidence>
<reference evidence="2 3" key="1">
    <citation type="journal article" date="2023" name="Plants (Basel)">
        <title>Bridging the Gap: Combining Genomics and Transcriptomics Approaches to Understand Stylosanthes scabra, an Orphan Legume from the Brazilian Caatinga.</title>
        <authorList>
            <person name="Ferreira-Neto J.R.C."/>
            <person name="da Silva M.D."/>
            <person name="Binneck E."/>
            <person name="de Melo N.F."/>
            <person name="da Silva R.H."/>
            <person name="de Melo A.L.T.M."/>
            <person name="Pandolfi V."/>
            <person name="Bustamante F.O."/>
            <person name="Brasileiro-Vidal A.C."/>
            <person name="Benko-Iseppon A.M."/>
        </authorList>
    </citation>
    <scope>NUCLEOTIDE SEQUENCE [LARGE SCALE GENOMIC DNA]</scope>
    <source>
        <tissue evidence="2">Leaves</tissue>
    </source>
</reference>
<evidence type="ECO:0000313" key="3">
    <source>
        <dbReference type="Proteomes" id="UP001341840"/>
    </source>
</evidence>
<feature type="region of interest" description="Disordered" evidence="1">
    <location>
        <begin position="1"/>
        <end position="55"/>
    </location>
</feature>